<name>A0ABS1H6E7_9BACL</name>
<keyword evidence="3" id="KW-1185">Reference proteome</keyword>
<dbReference type="Pfam" id="PF05437">
    <property type="entry name" value="AzlD"/>
    <property type="match status" value="1"/>
</dbReference>
<keyword evidence="1" id="KW-0472">Membrane</keyword>
<protein>
    <submittedName>
        <fullName evidence="2">AzlD domain-containing protein</fullName>
    </submittedName>
</protein>
<comment type="caution">
    <text evidence="2">The sequence shown here is derived from an EMBL/GenBank/DDBJ whole genome shotgun (WGS) entry which is preliminary data.</text>
</comment>
<accession>A0ABS1H6E7</accession>
<gene>
    <name evidence="2" type="ORF">JFL43_08355</name>
</gene>
<proteinExistence type="predicted"/>
<evidence type="ECO:0000313" key="2">
    <source>
        <dbReference type="EMBL" id="MBK3494871.1"/>
    </source>
</evidence>
<keyword evidence="1" id="KW-0812">Transmembrane</keyword>
<evidence type="ECO:0000313" key="3">
    <source>
        <dbReference type="Proteomes" id="UP000618943"/>
    </source>
</evidence>
<keyword evidence="1" id="KW-1133">Transmembrane helix</keyword>
<reference evidence="2 3" key="1">
    <citation type="submission" date="2020-12" db="EMBL/GenBank/DDBJ databases">
        <title>YIM B01967 draft genome.</title>
        <authorList>
            <person name="Yan X."/>
        </authorList>
    </citation>
    <scope>NUCLEOTIDE SEQUENCE [LARGE SCALE GENOMIC DNA]</scope>
    <source>
        <strain evidence="2 3">YIM B01967</strain>
    </source>
</reference>
<evidence type="ECO:0000256" key="1">
    <source>
        <dbReference type="SAM" id="Phobius"/>
    </source>
</evidence>
<sequence>MGSWYWWMIIGMAIVTYIPRAIPLTFLEGKELPPIISGILQNIPYAILGAMIFPAILMIKEGDILFGLIGAVAAFAIAFAGANVILVVLGAIAVLSIYSLFF</sequence>
<dbReference type="EMBL" id="JAEOAH010000007">
    <property type="protein sequence ID" value="MBK3494871.1"/>
    <property type="molecule type" value="Genomic_DNA"/>
</dbReference>
<feature type="transmembrane region" description="Helical" evidence="1">
    <location>
        <begin position="39"/>
        <end position="59"/>
    </location>
</feature>
<organism evidence="2 3">
    <name type="scientific">Viridibacillus soli</name>
    <dbReference type="NCBI Taxonomy" id="2798301"/>
    <lineage>
        <taxon>Bacteria</taxon>
        <taxon>Bacillati</taxon>
        <taxon>Bacillota</taxon>
        <taxon>Bacilli</taxon>
        <taxon>Bacillales</taxon>
        <taxon>Caryophanaceae</taxon>
        <taxon>Viridibacillus</taxon>
    </lineage>
</organism>
<dbReference type="Proteomes" id="UP000618943">
    <property type="component" value="Unassembled WGS sequence"/>
</dbReference>
<dbReference type="RefSeq" id="WP_100794674.1">
    <property type="nucleotide sequence ID" value="NZ_JAEOAH010000007.1"/>
</dbReference>
<feature type="transmembrane region" description="Helical" evidence="1">
    <location>
        <begin position="6"/>
        <end position="27"/>
    </location>
</feature>
<dbReference type="InterPro" id="IPR008407">
    <property type="entry name" value="Brnchd-chn_aa_trnsp_AzlD"/>
</dbReference>
<feature type="transmembrane region" description="Helical" evidence="1">
    <location>
        <begin position="65"/>
        <end position="98"/>
    </location>
</feature>